<dbReference type="AlphaFoldDB" id="A0A1L9BBB0"/>
<dbReference type="RefSeq" id="WP_071899721.1">
    <property type="nucleotide sequence ID" value="NZ_MPIN01000004.1"/>
</dbReference>
<dbReference type="PANTHER" id="PTHR11496">
    <property type="entry name" value="ALCOHOL DEHYDROGENASE"/>
    <property type="match status" value="1"/>
</dbReference>
<comment type="similarity">
    <text evidence="1">Belongs to the iron-containing alcohol dehydrogenase family.</text>
</comment>
<dbReference type="OrthoDB" id="9778433at2"/>
<evidence type="ECO:0000256" key="1">
    <source>
        <dbReference type="ARBA" id="ARBA00007358"/>
    </source>
</evidence>
<dbReference type="STRING" id="83449.BON30_18835"/>
<proteinExistence type="inferred from homology"/>
<dbReference type="FunFam" id="1.20.1090.10:FF:000001">
    <property type="entry name" value="Aldehyde-alcohol dehydrogenase"/>
    <property type="match status" value="1"/>
</dbReference>
<dbReference type="GO" id="GO:0046872">
    <property type="term" value="F:metal ion binding"/>
    <property type="evidence" value="ECO:0007669"/>
    <property type="project" value="InterPro"/>
</dbReference>
<dbReference type="Gene3D" id="1.20.1090.10">
    <property type="entry name" value="Dehydroquinate synthase-like - alpha domain"/>
    <property type="match status" value="1"/>
</dbReference>
<dbReference type="Pfam" id="PF25137">
    <property type="entry name" value="ADH_Fe_C"/>
    <property type="match status" value="1"/>
</dbReference>
<sequence>MTTTTTELRKFVAPEIVYGPGSRRLVGRYARNLGATRVLIVSDPGVVSAGWLREVLESLESEGLRYHLFVNVSPNPRAEEVHQGVQVYQQERCDAIVAVGGGSPMDCAKGIGIVLANKEHILTFEGVDRIAKPIPPLICVPTTAGTSADVSQFAIITDTRRRLKVSIVSKAIVPDVSLIDYDTTRTLTPVLIACCGMDALVHGIEAFVSNAHSILTDVYALAAISLIWNNLPVALKNPLDEAARRQLMDGSLEAGLAFSNTSLGAIHAMAHAMGGLIDNPHGEANTLLVDHVVAFNYEAAPERFDLIAEKLGLEPARLAPDKRKEALVSALRRLKHGMGLDLRLRDRGISRSDIPFLARHALSDPCMATNPRRLTLRDVEVLYEQAL</sequence>
<dbReference type="CDD" id="cd17814">
    <property type="entry name" value="Fe-ADH-like"/>
    <property type="match status" value="1"/>
</dbReference>
<organism evidence="5 6">
    <name type="scientific">Cystobacter ferrugineus</name>
    <dbReference type="NCBI Taxonomy" id="83449"/>
    <lineage>
        <taxon>Bacteria</taxon>
        <taxon>Pseudomonadati</taxon>
        <taxon>Myxococcota</taxon>
        <taxon>Myxococcia</taxon>
        <taxon>Myxococcales</taxon>
        <taxon>Cystobacterineae</taxon>
        <taxon>Archangiaceae</taxon>
        <taxon>Cystobacter</taxon>
    </lineage>
</organism>
<dbReference type="InterPro" id="IPR001670">
    <property type="entry name" value="ADH_Fe/GldA"/>
</dbReference>
<protein>
    <submittedName>
        <fullName evidence="5">Alcohol dehydrogenase</fullName>
    </submittedName>
</protein>
<dbReference type="SUPFAM" id="SSF56796">
    <property type="entry name" value="Dehydroquinate synthase-like"/>
    <property type="match status" value="1"/>
</dbReference>
<dbReference type="Pfam" id="PF00465">
    <property type="entry name" value="Fe-ADH"/>
    <property type="match status" value="1"/>
</dbReference>
<reference evidence="6" key="1">
    <citation type="submission" date="2016-11" db="EMBL/GenBank/DDBJ databases">
        <authorList>
            <person name="Shukria A."/>
            <person name="Stevens D.C."/>
        </authorList>
    </citation>
    <scope>NUCLEOTIDE SEQUENCE [LARGE SCALE GENOMIC DNA]</scope>
    <source>
        <strain evidence="6">Cbfe23</strain>
    </source>
</reference>
<dbReference type="Gene3D" id="3.40.50.1970">
    <property type="match status" value="1"/>
</dbReference>
<feature type="domain" description="Alcohol dehydrogenase iron-type/glycerol dehydrogenase GldA" evidence="3">
    <location>
        <begin position="14"/>
        <end position="180"/>
    </location>
</feature>
<name>A0A1L9BBB0_9BACT</name>
<dbReference type="InterPro" id="IPR056798">
    <property type="entry name" value="ADH_Fe_C"/>
</dbReference>
<dbReference type="FunFam" id="3.40.50.1970:FF:000003">
    <property type="entry name" value="Alcohol dehydrogenase, iron-containing"/>
    <property type="match status" value="1"/>
</dbReference>
<keyword evidence="2" id="KW-0560">Oxidoreductase</keyword>
<evidence type="ECO:0000259" key="3">
    <source>
        <dbReference type="Pfam" id="PF00465"/>
    </source>
</evidence>
<evidence type="ECO:0000259" key="4">
    <source>
        <dbReference type="Pfam" id="PF25137"/>
    </source>
</evidence>
<feature type="domain" description="Fe-containing alcohol dehydrogenase-like C-terminal" evidence="4">
    <location>
        <begin position="193"/>
        <end position="386"/>
    </location>
</feature>
<comment type="caution">
    <text evidence="5">The sequence shown here is derived from an EMBL/GenBank/DDBJ whole genome shotgun (WGS) entry which is preliminary data.</text>
</comment>
<evidence type="ECO:0000313" key="5">
    <source>
        <dbReference type="EMBL" id="OJH39552.1"/>
    </source>
</evidence>
<evidence type="ECO:0000256" key="2">
    <source>
        <dbReference type="ARBA" id="ARBA00023002"/>
    </source>
</evidence>
<dbReference type="EMBL" id="MPIN01000004">
    <property type="protein sequence ID" value="OJH39552.1"/>
    <property type="molecule type" value="Genomic_DNA"/>
</dbReference>
<accession>A0A1L9BBB0</accession>
<dbReference type="GO" id="GO:0004022">
    <property type="term" value="F:alcohol dehydrogenase (NAD+) activity"/>
    <property type="evidence" value="ECO:0007669"/>
    <property type="project" value="TreeGrafter"/>
</dbReference>
<reference evidence="5 6" key="2">
    <citation type="submission" date="2016-12" db="EMBL/GenBank/DDBJ databases">
        <title>Draft Genome Sequence of Cystobacter ferrugineus Strain Cbfe23.</title>
        <authorList>
            <person name="Akbar S."/>
            <person name="Dowd S.E."/>
            <person name="Stevens D.C."/>
        </authorList>
    </citation>
    <scope>NUCLEOTIDE SEQUENCE [LARGE SCALE GENOMIC DNA]</scope>
    <source>
        <strain evidence="5 6">Cbfe23</strain>
    </source>
</reference>
<dbReference type="PANTHER" id="PTHR11496:SF102">
    <property type="entry name" value="ALCOHOL DEHYDROGENASE 4"/>
    <property type="match status" value="1"/>
</dbReference>
<gene>
    <name evidence="5" type="ORF">BON30_18835</name>
</gene>
<dbReference type="NCBIfam" id="NF041833">
    <property type="entry name" value="Fe_ADH_ErcA"/>
    <property type="match status" value="1"/>
</dbReference>
<dbReference type="InterPro" id="IPR039697">
    <property type="entry name" value="Alcohol_dehydrogenase_Fe"/>
</dbReference>
<dbReference type="Proteomes" id="UP000182229">
    <property type="component" value="Unassembled WGS sequence"/>
</dbReference>
<evidence type="ECO:0000313" key="6">
    <source>
        <dbReference type="Proteomes" id="UP000182229"/>
    </source>
</evidence>
<keyword evidence="6" id="KW-1185">Reference proteome</keyword>